<protein>
    <recommendedName>
        <fullName evidence="3">AbiEi antitoxin C-terminal domain-containing protein</fullName>
    </recommendedName>
</protein>
<keyword evidence="2" id="KW-1185">Reference proteome</keyword>
<proteinExistence type="predicted"/>
<sequence>MTEFRLPPFETAALLVKDKLRASGLGIFSLSALRCLVDAAITPWPYDGRRPSSSQVIEKLIEEKVIRHLIVKSHGYTDISRYAFGSISIMELAASLKSNAYLSHWSAANIHSLSQLRSPTIYVNKEQSKKPPPKGPLSQAAIDRAFANRQRRSKFVFEYEAQTFTILNGKHTEHSGVIEVPIGSRDIRVTNVPRTLIDITVRPGYAGGVTHVAEVFRSAVDKIDIDALLQTLQDIDHKYPFHQALGYYLTLAGIPQSQLAPLRAIGIKHKFYLDYGMSNPRLDDTWQVYVPADLTKVAS</sequence>
<reference evidence="1 2" key="1">
    <citation type="submission" date="2016-06" db="EMBL/GenBank/DDBJ databases">
        <title>Complete genome sequence of a deep-branching marine Gamma Proteobacterium Woeseia oceani type strain XK5.</title>
        <authorList>
            <person name="Mu D."/>
            <person name="Du Z."/>
        </authorList>
    </citation>
    <scope>NUCLEOTIDE SEQUENCE [LARGE SCALE GENOMIC DNA]</scope>
    <source>
        <strain evidence="1 2">XK5</strain>
    </source>
</reference>
<name>A0A193LBY7_9GAMM</name>
<evidence type="ECO:0008006" key="3">
    <source>
        <dbReference type="Google" id="ProtNLM"/>
    </source>
</evidence>
<accession>A0A193LBY7</accession>
<dbReference type="AlphaFoldDB" id="A0A193LBY7"/>
<dbReference type="Proteomes" id="UP000092695">
    <property type="component" value="Chromosome"/>
</dbReference>
<evidence type="ECO:0000313" key="1">
    <source>
        <dbReference type="EMBL" id="ANO49983.1"/>
    </source>
</evidence>
<evidence type="ECO:0000313" key="2">
    <source>
        <dbReference type="Proteomes" id="UP000092695"/>
    </source>
</evidence>
<gene>
    <name evidence="1" type="ORF">BA177_00990</name>
</gene>
<dbReference type="EMBL" id="CP016268">
    <property type="protein sequence ID" value="ANO49983.1"/>
    <property type="molecule type" value="Genomic_DNA"/>
</dbReference>
<dbReference type="RefSeq" id="WP_068611938.1">
    <property type="nucleotide sequence ID" value="NZ_CP016268.1"/>
</dbReference>
<dbReference type="OrthoDB" id="9125124at2"/>
<dbReference type="KEGG" id="woc:BA177_00990"/>
<organism evidence="1 2">
    <name type="scientific">Woeseia oceani</name>
    <dbReference type="NCBI Taxonomy" id="1548547"/>
    <lineage>
        <taxon>Bacteria</taxon>
        <taxon>Pseudomonadati</taxon>
        <taxon>Pseudomonadota</taxon>
        <taxon>Gammaproteobacteria</taxon>
        <taxon>Woeseiales</taxon>
        <taxon>Woeseiaceae</taxon>
        <taxon>Woeseia</taxon>
    </lineage>
</organism>